<dbReference type="STRING" id="747525.W4KGU2"/>
<proteinExistence type="inferred from homology"/>
<dbReference type="InterPro" id="IPR017850">
    <property type="entry name" value="Alkaline_phosphatase_core_sf"/>
</dbReference>
<dbReference type="KEGG" id="hir:HETIRDRAFT_313294"/>
<dbReference type="PANTHER" id="PTHR42693">
    <property type="entry name" value="ARYLSULFATASE FAMILY MEMBER"/>
    <property type="match status" value="1"/>
</dbReference>
<organism evidence="6 7">
    <name type="scientific">Heterobasidion irregulare (strain TC 32-1)</name>
    <dbReference type="NCBI Taxonomy" id="747525"/>
    <lineage>
        <taxon>Eukaryota</taxon>
        <taxon>Fungi</taxon>
        <taxon>Dikarya</taxon>
        <taxon>Basidiomycota</taxon>
        <taxon>Agaricomycotina</taxon>
        <taxon>Agaricomycetes</taxon>
        <taxon>Russulales</taxon>
        <taxon>Bondarzewiaceae</taxon>
        <taxon>Heterobasidion</taxon>
        <taxon>Heterobasidion annosum species complex</taxon>
    </lineage>
</organism>
<dbReference type="AlphaFoldDB" id="W4KGU2"/>
<dbReference type="InterPro" id="IPR024607">
    <property type="entry name" value="Sulfatase_CS"/>
</dbReference>
<evidence type="ECO:0000256" key="2">
    <source>
        <dbReference type="ARBA" id="ARBA00022723"/>
    </source>
</evidence>
<sequence>MAKRPNFLLIVADDLGFSDVGCFGSEIKTPNIDRLAAAGARMTDFHTAAACSPTRSMLLSGTDNHIAGVGVMAEQKRWNLKRWNAPGHEVSVSRRRRHITSTRAGYLNYRVAALPELMQDAGYHTLLSGKWHLGLKADHVPSKRGFDRSFALLPACANHYAWEPQFGDDDMLAFFEGQPPLYAEDGTRADPNTTNARDGFFSSDFFAGRMIEYLEARPKDRPFFAYLPFSAPHWPLQADKAYRDRYKGVYDDGPEALRQKRLARLRELGLIAADTVAHEVVAPAESEWARLSAEEKALSARAMETYAGMVENLDTNVGRVVDYLEAAGELENTFVVFMSDNGAEGASFEARPTMGNDLMAVIRKYYDNSLDNIGEHDSFVWYGPRWAQAATAPSRLYKMYSTEGGIRVPLIVRYAGFERSKQGGAIVDAFSTVMDIAATVLDLAGIEHPGRDRLFRGRSVEPLRGKSWAGFFTDAGSASGMSAIHGPDDPAVGWELFGRAALRQGSWKVVYLPPSAGGTGEWELYDLSRDPGETDDASGREPEKLKELLRLWERYVRETGVVWGEALELGTVDVGLDASEVIGGDPLEDTRGWMAETRARSRGRA</sequence>
<dbReference type="Gene3D" id="3.30.1120.10">
    <property type="match status" value="1"/>
</dbReference>
<dbReference type="FunCoup" id="W4KGU2">
    <property type="interactions" value="2"/>
</dbReference>
<dbReference type="GeneID" id="20670018"/>
<keyword evidence="7" id="KW-1185">Reference proteome</keyword>
<feature type="domain" description="Sulfatase N-terminal" evidence="5">
    <location>
        <begin position="5"/>
        <end position="446"/>
    </location>
</feature>
<protein>
    <recommendedName>
        <fullName evidence="5">Sulfatase N-terminal domain-containing protein</fullName>
    </recommendedName>
</protein>
<keyword evidence="3" id="KW-0378">Hydrolase</keyword>
<dbReference type="Gene3D" id="3.40.720.10">
    <property type="entry name" value="Alkaline Phosphatase, subunit A"/>
    <property type="match status" value="1"/>
</dbReference>
<evidence type="ECO:0000256" key="1">
    <source>
        <dbReference type="ARBA" id="ARBA00008779"/>
    </source>
</evidence>
<dbReference type="InterPro" id="IPR000917">
    <property type="entry name" value="Sulfatase_N"/>
</dbReference>
<dbReference type="EMBL" id="KI925456">
    <property type="protein sequence ID" value="ETW84535.1"/>
    <property type="molecule type" value="Genomic_DNA"/>
</dbReference>
<dbReference type="PANTHER" id="PTHR42693:SF33">
    <property type="entry name" value="ARYLSULFATASE"/>
    <property type="match status" value="1"/>
</dbReference>
<dbReference type="OrthoDB" id="103349at2759"/>
<evidence type="ECO:0000313" key="6">
    <source>
        <dbReference type="EMBL" id="ETW84535.1"/>
    </source>
</evidence>
<dbReference type="Pfam" id="PF00884">
    <property type="entry name" value="Sulfatase"/>
    <property type="match status" value="1"/>
</dbReference>
<dbReference type="Proteomes" id="UP000030671">
    <property type="component" value="Unassembled WGS sequence"/>
</dbReference>
<dbReference type="eggNOG" id="KOG3867">
    <property type="taxonomic scope" value="Eukaryota"/>
</dbReference>
<evidence type="ECO:0000313" key="7">
    <source>
        <dbReference type="Proteomes" id="UP000030671"/>
    </source>
</evidence>
<accession>W4KGU2</accession>
<evidence type="ECO:0000256" key="3">
    <source>
        <dbReference type="ARBA" id="ARBA00022801"/>
    </source>
</evidence>
<dbReference type="InterPro" id="IPR050738">
    <property type="entry name" value="Sulfatase"/>
</dbReference>
<reference evidence="6 7" key="1">
    <citation type="journal article" date="2012" name="New Phytol.">
        <title>Insight into trade-off between wood decay and parasitism from the genome of a fungal forest pathogen.</title>
        <authorList>
            <person name="Olson A."/>
            <person name="Aerts A."/>
            <person name="Asiegbu F."/>
            <person name="Belbahri L."/>
            <person name="Bouzid O."/>
            <person name="Broberg A."/>
            <person name="Canback B."/>
            <person name="Coutinho P.M."/>
            <person name="Cullen D."/>
            <person name="Dalman K."/>
            <person name="Deflorio G."/>
            <person name="van Diepen L.T."/>
            <person name="Dunand C."/>
            <person name="Duplessis S."/>
            <person name="Durling M."/>
            <person name="Gonthier P."/>
            <person name="Grimwood J."/>
            <person name="Fossdal C.G."/>
            <person name="Hansson D."/>
            <person name="Henrissat B."/>
            <person name="Hietala A."/>
            <person name="Himmelstrand K."/>
            <person name="Hoffmeister D."/>
            <person name="Hogberg N."/>
            <person name="James T.Y."/>
            <person name="Karlsson M."/>
            <person name="Kohler A."/>
            <person name="Kues U."/>
            <person name="Lee Y.H."/>
            <person name="Lin Y.C."/>
            <person name="Lind M."/>
            <person name="Lindquist E."/>
            <person name="Lombard V."/>
            <person name="Lucas S."/>
            <person name="Lunden K."/>
            <person name="Morin E."/>
            <person name="Murat C."/>
            <person name="Park J."/>
            <person name="Raffaello T."/>
            <person name="Rouze P."/>
            <person name="Salamov A."/>
            <person name="Schmutz J."/>
            <person name="Solheim H."/>
            <person name="Stahlberg J."/>
            <person name="Velez H."/>
            <person name="de Vries R.P."/>
            <person name="Wiebenga A."/>
            <person name="Woodward S."/>
            <person name="Yakovlev I."/>
            <person name="Garbelotto M."/>
            <person name="Martin F."/>
            <person name="Grigoriev I.V."/>
            <person name="Stenlid J."/>
        </authorList>
    </citation>
    <scope>NUCLEOTIDE SEQUENCE [LARGE SCALE GENOMIC DNA]</scope>
    <source>
        <strain evidence="6 7">TC 32-1</strain>
    </source>
</reference>
<evidence type="ECO:0000259" key="5">
    <source>
        <dbReference type="Pfam" id="PF00884"/>
    </source>
</evidence>
<dbReference type="InParanoid" id="W4KGU2"/>
<gene>
    <name evidence="6" type="ORF">HETIRDRAFT_313294</name>
</gene>
<dbReference type="SUPFAM" id="SSF53649">
    <property type="entry name" value="Alkaline phosphatase-like"/>
    <property type="match status" value="1"/>
</dbReference>
<keyword evidence="2" id="KW-0479">Metal-binding</keyword>
<comment type="similarity">
    <text evidence="1">Belongs to the sulfatase family.</text>
</comment>
<name>W4KGU2_HETIT</name>
<evidence type="ECO:0000256" key="4">
    <source>
        <dbReference type="ARBA" id="ARBA00022837"/>
    </source>
</evidence>
<keyword evidence="4" id="KW-0106">Calcium</keyword>
<dbReference type="GO" id="GO:0046872">
    <property type="term" value="F:metal ion binding"/>
    <property type="evidence" value="ECO:0007669"/>
    <property type="project" value="UniProtKB-KW"/>
</dbReference>
<dbReference type="CDD" id="cd16025">
    <property type="entry name" value="PAS_like"/>
    <property type="match status" value="1"/>
</dbReference>
<dbReference type="GO" id="GO:0004065">
    <property type="term" value="F:arylsulfatase activity"/>
    <property type="evidence" value="ECO:0007669"/>
    <property type="project" value="TreeGrafter"/>
</dbReference>
<dbReference type="HOGENOM" id="CLU_006332_11_1_1"/>
<dbReference type="PROSITE" id="PS00149">
    <property type="entry name" value="SULFATASE_2"/>
    <property type="match status" value="1"/>
</dbReference>
<dbReference type="RefSeq" id="XP_009544195.1">
    <property type="nucleotide sequence ID" value="XM_009545900.1"/>
</dbReference>